<dbReference type="RefSeq" id="WP_075819509.1">
    <property type="nucleotide sequence ID" value="NZ_CAPNHH010000040.1"/>
</dbReference>
<keyword evidence="9" id="KW-1185">Reference proteome</keyword>
<dbReference type="OrthoDB" id="102502at2"/>
<feature type="transmembrane region" description="Helical" evidence="6">
    <location>
        <begin position="237"/>
        <end position="255"/>
    </location>
</feature>
<feature type="transmembrane region" description="Helical" evidence="6">
    <location>
        <begin position="315"/>
        <end position="333"/>
    </location>
</feature>
<dbReference type="SUPFAM" id="SSF103473">
    <property type="entry name" value="MFS general substrate transporter"/>
    <property type="match status" value="2"/>
</dbReference>
<dbReference type="InterPro" id="IPR020846">
    <property type="entry name" value="MFS_dom"/>
</dbReference>
<dbReference type="Gene3D" id="1.20.1250.20">
    <property type="entry name" value="MFS general substrate transporter like domains"/>
    <property type="match status" value="2"/>
</dbReference>
<dbReference type="Pfam" id="PF07690">
    <property type="entry name" value="MFS_1"/>
    <property type="match status" value="1"/>
</dbReference>
<name>A0A1U7NFY2_9FIRM</name>
<feature type="transmembrane region" description="Helical" evidence="6">
    <location>
        <begin position="206"/>
        <end position="225"/>
    </location>
</feature>
<dbReference type="PANTHER" id="PTHR23501">
    <property type="entry name" value="MAJOR FACILITATOR SUPERFAMILY"/>
    <property type="match status" value="1"/>
</dbReference>
<dbReference type="GeneID" id="82202863"/>
<evidence type="ECO:0000256" key="6">
    <source>
        <dbReference type="SAM" id="Phobius"/>
    </source>
</evidence>
<dbReference type="EMBL" id="MPJW01000133">
    <property type="protein sequence ID" value="OLU39542.1"/>
    <property type="molecule type" value="Genomic_DNA"/>
</dbReference>
<dbReference type="InterPro" id="IPR011701">
    <property type="entry name" value="MFS"/>
</dbReference>
<feature type="transmembrane region" description="Helical" evidence="6">
    <location>
        <begin position="340"/>
        <end position="360"/>
    </location>
</feature>
<feature type="transmembrane region" description="Helical" evidence="6">
    <location>
        <begin position="406"/>
        <end position="425"/>
    </location>
</feature>
<feature type="transmembrane region" description="Helical" evidence="6">
    <location>
        <begin position="113"/>
        <end position="135"/>
    </location>
</feature>
<gene>
    <name evidence="8" type="ORF">BO222_06570</name>
</gene>
<feature type="transmembrane region" description="Helical" evidence="6">
    <location>
        <begin position="21"/>
        <end position="44"/>
    </location>
</feature>
<dbReference type="Proteomes" id="UP000186341">
    <property type="component" value="Unassembled WGS sequence"/>
</dbReference>
<keyword evidence="2" id="KW-0813">Transport</keyword>
<dbReference type="PROSITE" id="PS50850">
    <property type="entry name" value="MFS"/>
    <property type="match status" value="1"/>
</dbReference>
<feature type="transmembrane region" description="Helical" evidence="6">
    <location>
        <begin position="88"/>
        <end position="107"/>
    </location>
</feature>
<evidence type="ECO:0000259" key="7">
    <source>
        <dbReference type="PROSITE" id="PS50850"/>
    </source>
</evidence>
<evidence type="ECO:0000313" key="8">
    <source>
        <dbReference type="EMBL" id="OLU39542.1"/>
    </source>
</evidence>
<dbReference type="GO" id="GO:0005886">
    <property type="term" value="C:plasma membrane"/>
    <property type="evidence" value="ECO:0007669"/>
    <property type="project" value="UniProtKB-SubCell"/>
</dbReference>
<dbReference type="GO" id="GO:0022857">
    <property type="term" value="F:transmembrane transporter activity"/>
    <property type="evidence" value="ECO:0007669"/>
    <property type="project" value="InterPro"/>
</dbReference>
<dbReference type="PANTHER" id="PTHR23501:SF191">
    <property type="entry name" value="VACUOLAR BASIC AMINO ACID TRANSPORTER 4"/>
    <property type="match status" value="1"/>
</dbReference>
<feature type="transmembrane region" description="Helical" evidence="6">
    <location>
        <begin position="366"/>
        <end position="385"/>
    </location>
</feature>
<keyword evidence="4 6" id="KW-1133">Transmembrane helix</keyword>
<keyword evidence="3 6" id="KW-0812">Transmembrane</keyword>
<evidence type="ECO:0000256" key="3">
    <source>
        <dbReference type="ARBA" id="ARBA00022692"/>
    </source>
</evidence>
<keyword evidence="5 6" id="KW-0472">Membrane</keyword>
<accession>A0A1U7NFY2</accession>
<evidence type="ECO:0000256" key="2">
    <source>
        <dbReference type="ARBA" id="ARBA00022448"/>
    </source>
</evidence>
<comment type="subcellular location">
    <subcellularLocation>
        <location evidence="1">Cell membrane</location>
        <topology evidence="1">Multi-pass membrane protein</topology>
    </subcellularLocation>
</comment>
<feature type="transmembrane region" description="Helical" evidence="6">
    <location>
        <begin position="147"/>
        <end position="168"/>
    </location>
</feature>
<dbReference type="AlphaFoldDB" id="A0A1U7NFY2"/>
<feature type="transmembrane region" description="Helical" evidence="6">
    <location>
        <begin position="445"/>
        <end position="465"/>
    </location>
</feature>
<feature type="transmembrane region" description="Helical" evidence="6">
    <location>
        <begin position="56"/>
        <end position="76"/>
    </location>
</feature>
<organism evidence="8 9">
    <name type="scientific">Ileibacterium valens</name>
    <dbReference type="NCBI Taxonomy" id="1862668"/>
    <lineage>
        <taxon>Bacteria</taxon>
        <taxon>Bacillati</taxon>
        <taxon>Bacillota</taxon>
        <taxon>Erysipelotrichia</taxon>
        <taxon>Erysipelotrichales</taxon>
        <taxon>Erysipelotrichaceae</taxon>
        <taxon>Ileibacterium</taxon>
    </lineage>
</organism>
<feature type="transmembrane region" description="Helical" evidence="6">
    <location>
        <begin position="174"/>
        <end position="194"/>
    </location>
</feature>
<evidence type="ECO:0000256" key="1">
    <source>
        <dbReference type="ARBA" id="ARBA00004651"/>
    </source>
</evidence>
<evidence type="ECO:0000256" key="4">
    <source>
        <dbReference type="ARBA" id="ARBA00022989"/>
    </source>
</evidence>
<protein>
    <recommendedName>
        <fullName evidence="7">Major facilitator superfamily (MFS) profile domain-containing protein</fullName>
    </recommendedName>
</protein>
<proteinExistence type="predicted"/>
<comment type="caution">
    <text evidence="8">The sequence shown here is derived from an EMBL/GenBank/DDBJ whole genome shotgun (WGS) entry which is preliminary data.</text>
</comment>
<dbReference type="InterPro" id="IPR036259">
    <property type="entry name" value="MFS_trans_sf"/>
</dbReference>
<reference evidence="8 9" key="1">
    <citation type="submission" date="2016-11" db="EMBL/GenBank/DDBJ databases">
        <title>Description of two novel members of the family Erysipelotrichaceae: Ileibacterium lipovorans gen. nov., sp. nov. and Dubosiella newyorkensis, gen. nov., sp. nov.</title>
        <authorList>
            <person name="Cox L.M."/>
            <person name="Sohn J."/>
            <person name="Tyrrell K.L."/>
            <person name="Citron D.M."/>
            <person name="Lawson P.A."/>
            <person name="Patel N.B."/>
            <person name="Iizumi T."/>
            <person name="Perez-Perez G.I."/>
            <person name="Goldstein E.J."/>
            <person name="Blaser M.J."/>
        </authorList>
    </citation>
    <scope>NUCLEOTIDE SEQUENCE [LARGE SCALE GENOMIC DNA]</scope>
    <source>
        <strain evidence="8 9">NYU-BL-A3</strain>
    </source>
</reference>
<sequence length="487" mass="52777">MTLSYTSVDELRMKLPASKKNLIFIGCLFMMLSLAAFGLSLSTIQQPLLNEMGQPGMFSLVTVLTSIAMCLMTPVGGRISDMIGGRQVILIFGMLTLVLSIVLGFCTSFIPFVIVRILCAMATGAFVSTPFLLVREIYENNQVPSRMGILTAALSAGSLIGSFGAGFFADHQMMFLAIVFPSIFLMIGIPLIYMNLPKLPTHSSKFDFLGFLLLSAALTTLFLALNYAGQLTFHNPLIWAGIISGIVFFVLFIFVEKKKETPLINMDLFSNKLFSLVLLIAFLSFCYLIAMNAYAPLAVQELMNGTAAESGSLQIPRAIITILLPGLVGTWVVKKQGRIWQALAIASILIFIPFLGMVFIGPNMPVWFVMVLLALNGIGDCFRSVSITPAAQAQLRPDQLGIGTSLLSFATSLASVFASSVYGLVYDGLSQATPGLQGQIEGLDTVFLIAAGTGLISFLLVVFVYRPWINKQREEQEKAQAEASAAK</sequence>
<evidence type="ECO:0000313" key="9">
    <source>
        <dbReference type="Proteomes" id="UP000186341"/>
    </source>
</evidence>
<feature type="domain" description="Major facilitator superfamily (MFS) profile" evidence="7">
    <location>
        <begin position="19"/>
        <end position="469"/>
    </location>
</feature>
<feature type="transmembrane region" description="Helical" evidence="6">
    <location>
        <begin position="276"/>
        <end position="295"/>
    </location>
</feature>
<evidence type="ECO:0000256" key="5">
    <source>
        <dbReference type="ARBA" id="ARBA00023136"/>
    </source>
</evidence>